<dbReference type="Pfam" id="PF03763">
    <property type="entry name" value="Remorin_C"/>
    <property type="match status" value="1"/>
</dbReference>
<sequence length="118" mass="14122">MANLDLWKILLVPRKKRWRENSKHGKTEKKQNQQISKHYFFESQHKFMKPFSAKLEKIRQEEYEKLKNKEAHVQEAVEKKKAAIDARFQKKTLQITEKANKYRSTGKLPKKCFGICSD</sequence>
<accession>A0AAV1RKV5</accession>
<feature type="domain" description="Remorin C-terminal" evidence="3">
    <location>
        <begin position="47"/>
        <end position="111"/>
    </location>
</feature>
<evidence type="ECO:0000256" key="2">
    <source>
        <dbReference type="SAM" id="Coils"/>
    </source>
</evidence>
<dbReference type="PANTHER" id="PTHR31775">
    <property type="entry name" value="OS02G0117200 PROTEIN"/>
    <property type="match status" value="1"/>
</dbReference>
<proteinExistence type="inferred from homology"/>
<organism evidence="4 5">
    <name type="scientific">Dovyalis caffra</name>
    <dbReference type="NCBI Taxonomy" id="77055"/>
    <lineage>
        <taxon>Eukaryota</taxon>
        <taxon>Viridiplantae</taxon>
        <taxon>Streptophyta</taxon>
        <taxon>Embryophyta</taxon>
        <taxon>Tracheophyta</taxon>
        <taxon>Spermatophyta</taxon>
        <taxon>Magnoliopsida</taxon>
        <taxon>eudicotyledons</taxon>
        <taxon>Gunneridae</taxon>
        <taxon>Pentapetalae</taxon>
        <taxon>rosids</taxon>
        <taxon>fabids</taxon>
        <taxon>Malpighiales</taxon>
        <taxon>Salicaceae</taxon>
        <taxon>Flacourtieae</taxon>
        <taxon>Dovyalis</taxon>
    </lineage>
</organism>
<evidence type="ECO:0000313" key="5">
    <source>
        <dbReference type="Proteomes" id="UP001314170"/>
    </source>
</evidence>
<keyword evidence="2" id="KW-0175">Coiled coil</keyword>
<dbReference type="Proteomes" id="UP001314170">
    <property type="component" value="Unassembled WGS sequence"/>
</dbReference>
<dbReference type="EMBL" id="CAWUPB010001010">
    <property type="protein sequence ID" value="CAK7337279.1"/>
    <property type="molecule type" value="Genomic_DNA"/>
</dbReference>
<evidence type="ECO:0000256" key="1">
    <source>
        <dbReference type="ARBA" id="ARBA00005711"/>
    </source>
</evidence>
<comment type="similarity">
    <text evidence="1">Belongs to the remorin family.</text>
</comment>
<dbReference type="PANTHER" id="PTHR31775:SF31">
    <property type="entry name" value="REMORIN-LIKE"/>
    <property type="match status" value="1"/>
</dbReference>
<dbReference type="InterPro" id="IPR005516">
    <property type="entry name" value="Remorin_C"/>
</dbReference>
<comment type="caution">
    <text evidence="4">The sequence shown here is derived from an EMBL/GenBank/DDBJ whole genome shotgun (WGS) entry which is preliminary data.</text>
</comment>
<keyword evidence="5" id="KW-1185">Reference proteome</keyword>
<evidence type="ECO:0000313" key="4">
    <source>
        <dbReference type="EMBL" id="CAK7337279.1"/>
    </source>
</evidence>
<evidence type="ECO:0000259" key="3">
    <source>
        <dbReference type="Pfam" id="PF03763"/>
    </source>
</evidence>
<protein>
    <recommendedName>
        <fullName evidence="3">Remorin C-terminal domain-containing protein</fullName>
    </recommendedName>
</protein>
<reference evidence="4 5" key="1">
    <citation type="submission" date="2024-01" db="EMBL/GenBank/DDBJ databases">
        <authorList>
            <person name="Waweru B."/>
        </authorList>
    </citation>
    <scope>NUCLEOTIDE SEQUENCE [LARGE SCALE GENOMIC DNA]</scope>
</reference>
<name>A0AAV1RKV5_9ROSI</name>
<dbReference type="AlphaFoldDB" id="A0AAV1RKV5"/>
<feature type="coiled-coil region" evidence="2">
    <location>
        <begin position="59"/>
        <end position="86"/>
    </location>
</feature>
<gene>
    <name evidence="4" type="ORF">DCAF_LOCUS12306</name>
</gene>